<gene>
    <name evidence="16" type="ORF">CUNI_LOCUS16412</name>
</gene>
<feature type="non-terminal residue" evidence="16">
    <location>
        <position position="97"/>
    </location>
</feature>
<evidence type="ECO:0000256" key="14">
    <source>
        <dbReference type="ARBA" id="ARBA00093208"/>
    </source>
</evidence>
<feature type="transmembrane region" description="Helical" evidence="15">
    <location>
        <begin position="75"/>
        <end position="94"/>
    </location>
</feature>
<accession>A0A8S3ZMJ6</accession>
<evidence type="ECO:0000256" key="1">
    <source>
        <dbReference type="ARBA" id="ARBA00004141"/>
    </source>
</evidence>
<comment type="catalytic activity">
    <reaction evidence="7">
        <text>a 1,2-diacyl-sn-glycero-3-phosphocholine(in) = a 1,2-diacyl-sn-glycero-3-phosphocholine(out)</text>
        <dbReference type="Rhea" id="RHEA:38571"/>
        <dbReference type="ChEBI" id="CHEBI:57643"/>
    </reaction>
</comment>
<comment type="catalytic activity">
    <reaction evidence="14">
        <text>a 6-(alpha-D-glucosaminyl)-1-(1,2-diacyl-sn-glycero-3-phospho)-1D-myo-inositol(in) = a 6-(alpha-D-glucosaminyl)-1-(1,2-diacyl-sn-glycero-3-phospho)-1D-myo-inositol(out)</text>
        <dbReference type="Rhea" id="RHEA:71491"/>
        <dbReference type="ChEBI" id="CHEBI:57997"/>
    </reaction>
</comment>
<comment type="catalytic activity">
    <reaction evidence="9">
        <text>6-(alpha-D-glucosaminyl)-(1-octadecanoyl,2-(9Z)-octadecenoyl-sn-glycero-3-phospho)-1D-myo-inositol(in) = 6-(alpha-D-glucosaminyl)-(1-octadecanoyl,2-(9Z)-octadecenoyl-sn-glycero-3-phospho)-1D-myo-inositol(out)</text>
        <dbReference type="Rhea" id="RHEA:71495"/>
        <dbReference type="ChEBI" id="CHEBI:190691"/>
    </reaction>
</comment>
<evidence type="ECO:0000256" key="8">
    <source>
        <dbReference type="ARBA" id="ARBA00035895"/>
    </source>
</evidence>
<dbReference type="EMBL" id="CAJHNH020004312">
    <property type="protein sequence ID" value="CAG5130854.1"/>
    <property type="molecule type" value="Genomic_DNA"/>
</dbReference>
<evidence type="ECO:0000256" key="2">
    <source>
        <dbReference type="ARBA" id="ARBA00009310"/>
    </source>
</evidence>
<comment type="catalytic activity">
    <reaction evidence="6">
        <text>a 1,2-diacyl-sn-glycero-3-phosphoethanolamine(in) = a 1,2-diacyl-sn-glycero-3-phosphoethanolamine(out)</text>
        <dbReference type="Rhea" id="RHEA:38895"/>
        <dbReference type="ChEBI" id="CHEBI:64612"/>
    </reaction>
</comment>
<comment type="subcellular location">
    <subcellularLocation>
        <location evidence="1">Membrane</location>
        <topology evidence="1">Multi-pass membrane protein</topology>
    </subcellularLocation>
</comment>
<dbReference type="PANTHER" id="PTHR21347">
    <property type="entry name" value="CLEFT LIP AND PALATE ASSOCIATED TRANSMEMBRANE PROTEIN-RELATED"/>
    <property type="match status" value="1"/>
</dbReference>
<dbReference type="GO" id="GO:0012505">
    <property type="term" value="C:endomembrane system"/>
    <property type="evidence" value="ECO:0007669"/>
    <property type="project" value="TreeGrafter"/>
</dbReference>
<feature type="transmembrane region" description="Helical" evidence="15">
    <location>
        <begin position="43"/>
        <end position="63"/>
    </location>
</feature>
<dbReference type="Proteomes" id="UP000678393">
    <property type="component" value="Unassembled WGS sequence"/>
</dbReference>
<name>A0A8S3ZMJ6_9EUPU</name>
<protein>
    <recommendedName>
        <fullName evidence="10">Lipid scramblase CLPTM1L</fullName>
    </recommendedName>
    <alternativeName>
        <fullName evidence="12">Cisplatin resistance-related protein 9</fullName>
    </alternativeName>
    <alternativeName>
        <fullName evidence="11">Cleft lip and palate transmembrane protein 1-like protein</fullName>
    </alternativeName>
</protein>
<comment type="similarity">
    <text evidence="2">Belongs to the CLPTM1 family.</text>
</comment>
<evidence type="ECO:0000256" key="12">
    <source>
        <dbReference type="ARBA" id="ARBA00043155"/>
    </source>
</evidence>
<evidence type="ECO:0000256" key="15">
    <source>
        <dbReference type="SAM" id="Phobius"/>
    </source>
</evidence>
<evidence type="ECO:0000313" key="17">
    <source>
        <dbReference type="Proteomes" id="UP000678393"/>
    </source>
</evidence>
<evidence type="ECO:0000256" key="6">
    <source>
        <dbReference type="ARBA" id="ARBA00024615"/>
    </source>
</evidence>
<sequence>MWKVTKALKITVSWNGLIPKVQLGARSEKEKETESFDSQAMKYLSYVLYPLCLGGAVYSLIYVQHKSWYSWSINSLVNGVYAFGFLFMLPQLFVNYK</sequence>
<proteinExistence type="inferred from homology"/>
<dbReference type="AlphaFoldDB" id="A0A8S3ZMJ6"/>
<dbReference type="GO" id="GO:0016020">
    <property type="term" value="C:membrane"/>
    <property type="evidence" value="ECO:0007669"/>
    <property type="project" value="UniProtKB-SubCell"/>
</dbReference>
<evidence type="ECO:0000256" key="3">
    <source>
        <dbReference type="ARBA" id="ARBA00022692"/>
    </source>
</evidence>
<dbReference type="PANTHER" id="PTHR21347:SF0">
    <property type="entry name" value="LIPID SCRAMBLASE CLPTM1L"/>
    <property type="match status" value="1"/>
</dbReference>
<comment type="function">
    <text evidence="13">Scramblase that mediates the translocation of glucosaminylphosphatidylinositol (alpha-D-GlcN-(1-6)-(1,2-diacyl-sn-glycero-3-phospho)-1D-myo-inositol, GlcN-PI) across the endoplasmic reticulum (ER) membrane, from the cytosolic leaflet to the luminal leaflet of the ER membrane, where it participates in the biosynthesis of glycosylphosphatidylinositol (GPI). GPI is a lipid glycoconjugate involved in post-translational modification of proteins. Can also translocate 1,2-diacyl-sn-glycero-3-phospho-(1D-myo-inositol) (phosphatidylinositol or PI), as well as several other phospholipids (1,2-diacyl-sn-glycero-3-phosphocholine, 1,2-diacyl-sn-glycero-3-phosphoethanolamine), and N-acetylglucosaminylphosphatidylinositol (GlcNAc-PI) in vitro.</text>
</comment>
<evidence type="ECO:0000256" key="9">
    <source>
        <dbReference type="ARBA" id="ARBA00036810"/>
    </source>
</evidence>
<comment type="caution">
    <text evidence="16">The sequence shown here is derived from an EMBL/GenBank/DDBJ whole genome shotgun (WGS) entry which is preliminary data.</text>
</comment>
<keyword evidence="17" id="KW-1185">Reference proteome</keyword>
<evidence type="ECO:0000313" key="16">
    <source>
        <dbReference type="EMBL" id="CAG5130854.1"/>
    </source>
</evidence>
<reference evidence="16" key="1">
    <citation type="submission" date="2021-04" db="EMBL/GenBank/DDBJ databases">
        <authorList>
            <consortium name="Molecular Ecology Group"/>
        </authorList>
    </citation>
    <scope>NUCLEOTIDE SEQUENCE</scope>
</reference>
<keyword evidence="5 15" id="KW-0472">Membrane</keyword>
<evidence type="ECO:0000256" key="10">
    <source>
        <dbReference type="ARBA" id="ARBA00040905"/>
    </source>
</evidence>
<evidence type="ECO:0000256" key="4">
    <source>
        <dbReference type="ARBA" id="ARBA00022989"/>
    </source>
</evidence>
<organism evidence="16 17">
    <name type="scientific">Candidula unifasciata</name>
    <dbReference type="NCBI Taxonomy" id="100452"/>
    <lineage>
        <taxon>Eukaryota</taxon>
        <taxon>Metazoa</taxon>
        <taxon>Spiralia</taxon>
        <taxon>Lophotrochozoa</taxon>
        <taxon>Mollusca</taxon>
        <taxon>Gastropoda</taxon>
        <taxon>Heterobranchia</taxon>
        <taxon>Euthyneura</taxon>
        <taxon>Panpulmonata</taxon>
        <taxon>Eupulmonata</taxon>
        <taxon>Stylommatophora</taxon>
        <taxon>Helicina</taxon>
        <taxon>Helicoidea</taxon>
        <taxon>Geomitridae</taxon>
        <taxon>Candidula</taxon>
    </lineage>
</organism>
<evidence type="ECO:0000256" key="11">
    <source>
        <dbReference type="ARBA" id="ARBA00042320"/>
    </source>
</evidence>
<dbReference type="OrthoDB" id="378564at2759"/>
<comment type="catalytic activity">
    <reaction evidence="8">
        <text>a 1,2-diacyl-sn-glycero-3-phospho-(1D-myo-inositol)(in) = a 1,2-diacyl-sn-glycero-3-phospho-(1D-myo-inositol)(out)</text>
        <dbReference type="Rhea" id="RHEA:38691"/>
        <dbReference type="ChEBI" id="CHEBI:57880"/>
    </reaction>
</comment>
<dbReference type="Pfam" id="PF05602">
    <property type="entry name" value="CLPTM1"/>
    <property type="match status" value="1"/>
</dbReference>
<evidence type="ECO:0000256" key="5">
    <source>
        <dbReference type="ARBA" id="ARBA00023136"/>
    </source>
</evidence>
<dbReference type="InterPro" id="IPR008429">
    <property type="entry name" value="CLPTM1"/>
</dbReference>
<evidence type="ECO:0000256" key="13">
    <source>
        <dbReference type="ARBA" id="ARBA00045827"/>
    </source>
</evidence>
<evidence type="ECO:0000256" key="7">
    <source>
        <dbReference type="ARBA" id="ARBA00024631"/>
    </source>
</evidence>
<keyword evidence="4 15" id="KW-1133">Transmembrane helix</keyword>
<keyword evidence="3 15" id="KW-0812">Transmembrane</keyword>